<dbReference type="OrthoDB" id="9938813at2"/>
<proteinExistence type="predicted"/>
<organism evidence="1 2">
    <name type="scientific">Aliidiomarina taiwanensis</name>
    <dbReference type="NCBI Taxonomy" id="946228"/>
    <lineage>
        <taxon>Bacteria</taxon>
        <taxon>Pseudomonadati</taxon>
        <taxon>Pseudomonadota</taxon>
        <taxon>Gammaproteobacteria</taxon>
        <taxon>Alteromonadales</taxon>
        <taxon>Idiomarinaceae</taxon>
        <taxon>Aliidiomarina</taxon>
    </lineage>
</organism>
<protein>
    <submittedName>
        <fullName evidence="1">Uncharacterized protein</fullName>
    </submittedName>
</protein>
<sequence>MTALYLDFIWEHLALPEADVVDIYDFIPSCNPRDSDVMVSLQSAYADYNIQSQQFYFPTTDYFLQQWREGDIPDISICDEYSEEAFPFYTCLANYLDVLELYRYAENASDLLSGFPLEFAPRIQHLTIETDYRPEKISPNFQTQRFSYDESTGLYKNELGYIGDTASALNVNVESECIEFQQEDRPNTVTVGLYSDQSEFEFCKFSPMYGGLWASDKVDASILGNSVVLSPGTSFVNHNLNGASSLSFSVPYIFQGGLPIIQMFNLDGVRLNACIDSGSASSFYSRRYDRRLLPRDHGIELYFSGLDSSPSIVLGSLGSTHDGLLQCDLILGADTLSKFNSVKIGDMTIEIIMPRKSD</sequence>
<dbReference type="EMBL" id="PIPQ01000011">
    <property type="protein sequence ID" value="RUO37823.1"/>
    <property type="molecule type" value="Genomic_DNA"/>
</dbReference>
<comment type="caution">
    <text evidence="1">The sequence shown here is derived from an EMBL/GenBank/DDBJ whole genome shotgun (WGS) entry which is preliminary data.</text>
</comment>
<evidence type="ECO:0000313" key="2">
    <source>
        <dbReference type="Proteomes" id="UP000286976"/>
    </source>
</evidence>
<name>A0A432WVM4_9GAMM</name>
<accession>A0A432WVM4</accession>
<gene>
    <name evidence="1" type="ORF">CWE15_11065</name>
</gene>
<dbReference type="Proteomes" id="UP000286976">
    <property type="component" value="Unassembled WGS sequence"/>
</dbReference>
<dbReference type="RefSeq" id="WP_126758146.1">
    <property type="nucleotide sequence ID" value="NZ_PIPQ01000011.1"/>
</dbReference>
<reference evidence="1 2" key="1">
    <citation type="journal article" date="2011" name="Front. Microbiol.">
        <title>Genomic signatures of strain selection and enhancement in Bacillus atrophaeus var. globigii, a historical biowarfare simulant.</title>
        <authorList>
            <person name="Gibbons H.S."/>
            <person name="Broomall S.M."/>
            <person name="McNew L.A."/>
            <person name="Daligault H."/>
            <person name="Chapman C."/>
            <person name="Bruce D."/>
            <person name="Karavis M."/>
            <person name="Krepps M."/>
            <person name="McGregor P.A."/>
            <person name="Hong C."/>
            <person name="Park K.H."/>
            <person name="Akmal A."/>
            <person name="Feldman A."/>
            <person name="Lin J.S."/>
            <person name="Chang W.E."/>
            <person name="Higgs B.W."/>
            <person name="Demirev P."/>
            <person name="Lindquist J."/>
            <person name="Liem A."/>
            <person name="Fochler E."/>
            <person name="Read T.D."/>
            <person name="Tapia R."/>
            <person name="Johnson S."/>
            <person name="Bishop-Lilly K.A."/>
            <person name="Detter C."/>
            <person name="Han C."/>
            <person name="Sozhamannan S."/>
            <person name="Rosenzweig C.N."/>
            <person name="Skowronski E.W."/>
        </authorList>
    </citation>
    <scope>NUCLEOTIDE SEQUENCE [LARGE SCALE GENOMIC DNA]</scope>
    <source>
        <strain evidence="1 2">AIT1</strain>
    </source>
</reference>
<keyword evidence="2" id="KW-1185">Reference proteome</keyword>
<evidence type="ECO:0000313" key="1">
    <source>
        <dbReference type="EMBL" id="RUO37823.1"/>
    </source>
</evidence>
<dbReference type="AlphaFoldDB" id="A0A432WVM4"/>